<evidence type="ECO:0000256" key="3">
    <source>
        <dbReference type="ARBA" id="ARBA00004406"/>
    </source>
</evidence>
<accession>A0A0K0LBA0</accession>
<evidence type="ECO:0000256" key="8">
    <source>
        <dbReference type="ARBA" id="ARBA00022848"/>
    </source>
</evidence>
<dbReference type="Gene3D" id="1.10.630.10">
    <property type="entry name" value="Cytochrome P450"/>
    <property type="match status" value="1"/>
</dbReference>
<dbReference type="InterPro" id="IPR050476">
    <property type="entry name" value="Insect_CytP450_Detox"/>
</dbReference>
<keyword evidence="10 13" id="KW-0408">Iron</keyword>
<dbReference type="PROSITE" id="PS00086">
    <property type="entry name" value="CYTOCHROME_P450"/>
    <property type="match status" value="1"/>
</dbReference>
<dbReference type="PRINTS" id="PR00463">
    <property type="entry name" value="EP450I"/>
</dbReference>
<dbReference type="GO" id="GO:0005789">
    <property type="term" value="C:endoplasmic reticulum membrane"/>
    <property type="evidence" value="ECO:0007669"/>
    <property type="project" value="UniProtKB-SubCell"/>
</dbReference>
<dbReference type="GO" id="GO:0020037">
    <property type="term" value="F:heme binding"/>
    <property type="evidence" value="ECO:0007669"/>
    <property type="project" value="InterPro"/>
</dbReference>
<dbReference type="GO" id="GO:0016705">
    <property type="term" value="F:oxidoreductase activity, acting on paired donors, with incorporation or reduction of molecular oxygen"/>
    <property type="evidence" value="ECO:0007669"/>
    <property type="project" value="InterPro"/>
</dbReference>
<dbReference type="PANTHER" id="PTHR24292">
    <property type="entry name" value="CYTOCHROME P450"/>
    <property type="match status" value="1"/>
</dbReference>
<keyword evidence="8" id="KW-0492">Microsome</keyword>
<evidence type="ECO:0000256" key="10">
    <source>
        <dbReference type="ARBA" id="ARBA00023004"/>
    </source>
</evidence>
<evidence type="ECO:0000256" key="5">
    <source>
        <dbReference type="ARBA" id="ARBA00022617"/>
    </source>
</evidence>
<organism evidence="15">
    <name type="scientific">Nilaparvata lugens</name>
    <name type="common">Brown planthopper</name>
    <dbReference type="NCBI Taxonomy" id="108931"/>
    <lineage>
        <taxon>Eukaryota</taxon>
        <taxon>Metazoa</taxon>
        <taxon>Ecdysozoa</taxon>
        <taxon>Arthropoda</taxon>
        <taxon>Hexapoda</taxon>
        <taxon>Insecta</taxon>
        <taxon>Pterygota</taxon>
        <taxon>Neoptera</taxon>
        <taxon>Paraneoptera</taxon>
        <taxon>Hemiptera</taxon>
        <taxon>Auchenorrhyncha</taxon>
        <taxon>Fulgoroidea</taxon>
        <taxon>Delphacidae</taxon>
        <taxon>Delphacinae</taxon>
        <taxon>Nilaparvata</taxon>
    </lineage>
</organism>
<comment type="cofactor">
    <cofactor evidence="1 13">
        <name>heme</name>
        <dbReference type="ChEBI" id="CHEBI:30413"/>
    </cofactor>
</comment>
<dbReference type="EMBL" id="KM217019">
    <property type="protein sequence ID" value="AIW79982.1"/>
    <property type="molecule type" value="mRNA"/>
</dbReference>
<dbReference type="Pfam" id="PF00067">
    <property type="entry name" value="p450"/>
    <property type="match status" value="1"/>
</dbReference>
<comment type="similarity">
    <text evidence="4 14">Belongs to the cytochrome P450 family.</text>
</comment>
<dbReference type="CDD" id="cd11056">
    <property type="entry name" value="CYP6-like"/>
    <property type="match status" value="1"/>
</dbReference>
<dbReference type="PANTHER" id="PTHR24292:SF54">
    <property type="entry name" value="CYP9F3-RELATED"/>
    <property type="match status" value="1"/>
</dbReference>
<dbReference type="InterPro" id="IPR002401">
    <property type="entry name" value="Cyt_P450_E_grp-I"/>
</dbReference>
<keyword evidence="12" id="KW-0472">Membrane</keyword>
<dbReference type="FunFam" id="1.10.630.10:FF:000042">
    <property type="entry name" value="Cytochrome P450"/>
    <property type="match status" value="1"/>
</dbReference>
<keyword evidence="5 13" id="KW-0349">Heme</keyword>
<comment type="subcellular location">
    <subcellularLocation>
        <location evidence="3">Endoplasmic reticulum membrane</location>
        <topology evidence="3">Peripheral membrane protein</topology>
    </subcellularLocation>
    <subcellularLocation>
        <location evidence="2">Microsome membrane</location>
        <topology evidence="2">Peripheral membrane protein</topology>
    </subcellularLocation>
</comment>
<dbReference type="AlphaFoldDB" id="A0A0K0LBA0"/>
<keyword evidence="9 14" id="KW-0560">Oxidoreductase</keyword>
<evidence type="ECO:0000256" key="7">
    <source>
        <dbReference type="ARBA" id="ARBA00022824"/>
    </source>
</evidence>
<dbReference type="InterPro" id="IPR001128">
    <property type="entry name" value="Cyt_P450"/>
</dbReference>
<dbReference type="OrthoDB" id="2789670at2759"/>
<protein>
    <submittedName>
        <fullName evidence="15">Cytochrome P450 CYP6AY1v2</fullName>
    </submittedName>
</protein>
<evidence type="ECO:0000256" key="6">
    <source>
        <dbReference type="ARBA" id="ARBA00022723"/>
    </source>
</evidence>
<dbReference type="SUPFAM" id="SSF48264">
    <property type="entry name" value="Cytochrome P450"/>
    <property type="match status" value="1"/>
</dbReference>
<dbReference type="GO" id="GO:0004497">
    <property type="term" value="F:monooxygenase activity"/>
    <property type="evidence" value="ECO:0007669"/>
    <property type="project" value="UniProtKB-KW"/>
</dbReference>
<evidence type="ECO:0000256" key="9">
    <source>
        <dbReference type="ARBA" id="ARBA00023002"/>
    </source>
</evidence>
<evidence type="ECO:0000256" key="12">
    <source>
        <dbReference type="ARBA" id="ARBA00023136"/>
    </source>
</evidence>
<dbReference type="InterPro" id="IPR017972">
    <property type="entry name" value="Cyt_P450_CS"/>
</dbReference>
<feature type="binding site" description="axial binding residue" evidence="13">
    <location>
        <position position="446"/>
    </location>
    <ligand>
        <name>heme</name>
        <dbReference type="ChEBI" id="CHEBI:30413"/>
    </ligand>
    <ligandPart>
        <name>Fe</name>
        <dbReference type="ChEBI" id="CHEBI:18248"/>
    </ligandPart>
</feature>
<dbReference type="InterPro" id="IPR036396">
    <property type="entry name" value="Cyt_P450_sf"/>
</dbReference>
<evidence type="ECO:0000256" key="14">
    <source>
        <dbReference type="RuleBase" id="RU000461"/>
    </source>
</evidence>
<reference evidence="15" key="1">
    <citation type="submission" date="2014-07" db="EMBL/GenBank/DDBJ databases">
        <title>A systematic study of Ichneumonosoma Meijere, Pelmatops Enderlein, Pseudopelmatops Shiraki and Soita Walker (Diptera: Tephritidae).</title>
        <authorList>
            <person name="Chen X.-L."/>
            <person name="Norrbom A."/>
            <person name="Zhu C.-D."/>
        </authorList>
    </citation>
    <scope>NUCLEOTIDE SEQUENCE</scope>
</reference>
<name>A0A0K0LBA0_NILLU</name>
<evidence type="ECO:0000256" key="1">
    <source>
        <dbReference type="ARBA" id="ARBA00001971"/>
    </source>
</evidence>
<keyword evidence="11 14" id="KW-0503">Monooxygenase</keyword>
<evidence type="ECO:0000256" key="11">
    <source>
        <dbReference type="ARBA" id="ARBA00023033"/>
    </source>
</evidence>
<evidence type="ECO:0000256" key="2">
    <source>
        <dbReference type="ARBA" id="ARBA00004174"/>
    </source>
</evidence>
<dbReference type="GO" id="GO:0005506">
    <property type="term" value="F:iron ion binding"/>
    <property type="evidence" value="ECO:0007669"/>
    <property type="project" value="InterPro"/>
</dbReference>
<dbReference type="PRINTS" id="PR00385">
    <property type="entry name" value="P450"/>
</dbReference>
<evidence type="ECO:0000313" key="15">
    <source>
        <dbReference type="EMBL" id="AIW79982.1"/>
    </source>
</evidence>
<keyword evidence="7" id="KW-0256">Endoplasmic reticulum</keyword>
<sequence>MIEIGLLIIVCLLIYHYCTATFRYWKQRSVPFVKPTALFGNYYDVVSLKTSPAACHESIYRNFPNEKYVGMFQLRTPALLIRCPEMVKQILVKDFNHFMDRGFHADEEREPITAHLVNLQGEKWRMLRQKISPVFTSGKLKAMFPLLETCSSQLSNYIESALGEQDSSLLEMRDVMARFTTDVIGSVAFGLHFNSFTEKESDFQLMGRRVLDSSQTSVITKAIRVFFPQLFHFLRLRTFPEEIATFFQTVIHDTIENREKNDVQRNDFIQLLMQLRKKSPDYDGTEANDLEITESVIAAQAFVFFMAGYETSSTTLSFCLYELAKNLDVQEKACNEIKKVLNKHGKLSHEALMDLDYLEMILLETMRKYPPVSVLARVCTKPYTIPGTKISIDPGTSVAIPVYSFHHDHKYFPDPETFDPERFSKENQEKSINYTYLPFGDGPRVCIGLRFAMLEMKLGLSDFLLRYKVSRNAQSTQKIEFDPGSFITAPRHGLKVLVERRTEDHIL</sequence>
<evidence type="ECO:0000256" key="4">
    <source>
        <dbReference type="ARBA" id="ARBA00010617"/>
    </source>
</evidence>
<evidence type="ECO:0000256" key="13">
    <source>
        <dbReference type="PIRSR" id="PIRSR602401-1"/>
    </source>
</evidence>
<proteinExistence type="evidence at transcript level"/>
<keyword evidence="6 13" id="KW-0479">Metal-binding</keyword>